<dbReference type="PANTHER" id="PTHR11709">
    <property type="entry name" value="MULTI-COPPER OXIDASE"/>
    <property type="match status" value="1"/>
</dbReference>
<dbReference type="InterPro" id="IPR011707">
    <property type="entry name" value="Cu-oxidase-like_N"/>
</dbReference>
<protein>
    <recommendedName>
        <fullName evidence="22">Ceruloplasmin</fullName>
        <ecNumber evidence="13">1.11.1.27</ecNumber>
        <ecNumber evidence="4">1.11.1.9</ecNumber>
        <ecNumber evidence="5">1.16.3.1</ecNumber>
        <ecNumber evidence="15">1.16.3.4</ecNumber>
    </recommendedName>
    <alternativeName>
        <fullName evidence="26">Cuproxidase ceruloplasmin</fullName>
    </alternativeName>
    <alternativeName>
        <fullName evidence="25">Ferroxidase ceruloplasmin</fullName>
    </alternativeName>
    <alternativeName>
        <fullName evidence="23">Glutathione peroxidase ceruloplasmin</fullName>
    </alternativeName>
    <alternativeName>
        <fullName evidence="24">Glutathione-dependent peroxiredoxin ceruloplasmin</fullName>
    </alternativeName>
</protein>
<feature type="domain" description="Plastocyanin-like" evidence="29">
    <location>
        <begin position="309"/>
        <end position="362"/>
    </location>
</feature>
<dbReference type="FunFam" id="2.60.40.420:FF:000015">
    <property type="entry name" value="Ceruloplasmin"/>
    <property type="match status" value="1"/>
</dbReference>
<evidence type="ECO:0000256" key="23">
    <source>
        <dbReference type="ARBA" id="ARBA00077782"/>
    </source>
</evidence>
<dbReference type="Pfam" id="PF07732">
    <property type="entry name" value="Cu-oxidase_3"/>
    <property type="match status" value="3"/>
</dbReference>
<keyword evidence="27" id="KW-1133">Transmembrane helix</keyword>
<sequence>MGLFWLFLLSVHMLSPMFAGGVTRVYYLGIREVDWNYAPTGKNVLANQSIAHNLKASAFLQPGKDRVGSTYKKSVYKQYTDSTYTTEILKPGWLGFLGPVVRAEVGDTIKVHLRNFASRPYTIHPHGVFYEKDSEGSLYPDMSPQDQKKDDAVFPGGNYTYTWTVPEDHSPTADDPNCLTWIYHSHIDAPKDIASGLIGPLLTCKKGVLTGNSQRRQDVDIDFFLMFSVVDENLSWYLDENIASFCTDPGSVDKEDEEFQESNKMHAINGYVFGNLPEVTMCAGDYISWHLFGMGNEIDVHTAYFHGETLNIRGHRTDVASLFPATFVTADMIPSNPGRWLLSCQINDHIQAGMAALYEVRPCSRQAPASTLEGRVRKYYIAAKEVQWDYGPSGLDPSSGKRLSETGSPAEQFFKRSRYRIGGVYWKGKEKIKRVSVTSNSRFPMERQVTEGPVIKAEVGDTILVTFVNKASWPFSIQPHGVSYGKAWEGMRYHDGLFQNGISVVPLHNFTYRWTVPKHVGPTSSDPPCLTWMYSSAANPIKDPSSGLVGPLVICKPGTLDDNDKQKGIDKEFYLLFSVFDENLSWYLNANIKYYLRMEETSVEKDGGFEESNRMHAINGLMFGNLPGLNVCEGDNVSWHLLGLGSEADVHGAVFQGNTLQINGMRRDSTSLFAHTFATAFMQPDNNGIFEIYCQTSNHYQAGMRERYSVSKCGKRDPAPALQYKGVRTYYIVAEEVMWDYAPDRSWERERHNHSAESYADVFLSNENGLLGSRYKKAVYREYTDGTFQTPKARTNGDEHLGILGPFLWAEVGDILNIVFKNNAARPYSIHAHGVLERQTGQPQVANPGDIVTYRWEVPERSGPGPNDSACVPWIYYSMVDPVKDMYSGLIGPLKICRRGALQSDGIRKDVKREFALLFLVFDENQSWYLEENVEHYSKGNYKEINLLDDKFLESNKMHAINGRLYANLPGLTMFQDERVNWYLLGMGQEIDVHTVHFHAETFIYRNGKSYRADVVDLFPGTFEMVEMLAGNPGTWLLHCHVSDHIHAGMEILFTVLPRPGRELSLIVVTIKQLPSEDKDESQKMTLFGAKLAQGQIEATVIALAIAGMVLFLVACFLLGMVIYLERQKRLRRNRRSILDDGFKLMSKKN</sequence>
<dbReference type="STRING" id="30419.A0A091XI91"/>
<dbReference type="FunFam" id="2.60.40.420:FF:000028">
    <property type="entry name" value="Ceruloplasmin"/>
    <property type="match status" value="1"/>
</dbReference>
<feature type="chain" id="PRO_5001881317" description="Ceruloplasmin" evidence="28">
    <location>
        <begin position="20"/>
        <end position="1150"/>
    </location>
</feature>
<keyword evidence="6" id="KW-0964">Secreted</keyword>
<organism evidence="31 32">
    <name type="scientific">Opisthocomus hoazin</name>
    <name type="common">Hoatzin</name>
    <name type="synonym">Phasianus hoazin</name>
    <dbReference type="NCBI Taxonomy" id="30419"/>
    <lineage>
        <taxon>Eukaryota</taxon>
        <taxon>Metazoa</taxon>
        <taxon>Chordata</taxon>
        <taxon>Craniata</taxon>
        <taxon>Vertebrata</taxon>
        <taxon>Euteleostomi</taxon>
        <taxon>Archelosauria</taxon>
        <taxon>Archosauria</taxon>
        <taxon>Dinosauria</taxon>
        <taxon>Saurischia</taxon>
        <taxon>Theropoda</taxon>
        <taxon>Coelurosauria</taxon>
        <taxon>Aves</taxon>
        <taxon>Neognathae</taxon>
        <taxon>Neoaves</taxon>
        <taxon>Opisthocomiformes</taxon>
        <taxon>Opisthocomidae</taxon>
        <taxon>Opisthocomus</taxon>
    </lineage>
</organism>
<dbReference type="EMBL" id="KK735171">
    <property type="protein sequence ID" value="KFR12891.1"/>
    <property type="molecule type" value="Genomic_DNA"/>
</dbReference>
<evidence type="ECO:0000256" key="3">
    <source>
        <dbReference type="ARBA" id="ARBA00010609"/>
    </source>
</evidence>
<dbReference type="FunFam" id="2.60.40.420:FF:000009">
    <property type="entry name" value="Ceruloplasmin"/>
    <property type="match status" value="1"/>
</dbReference>
<dbReference type="Pfam" id="PF07731">
    <property type="entry name" value="Cu-oxidase_2"/>
    <property type="match status" value="2"/>
</dbReference>
<evidence type="ECO:0000256" key="10">
    <source>
        <dbReference type="ARBA" id="ARBA00023002"/>
    </source>
</evidence>
<dbReference type="GO" id="GO:0006826">
    <property type="term" value="P:iron ion transport"/>
    <property type="evidence" value="ECO:0007669"/>
    <property type="project" value="TreeGrafter"/>
</dbReference>
<dbReference type="PROSITE" id="PS00080">
    <property type="entry name" value="MULTICOPPER_OXIDASE2"/>
    <property type="match status" value="1"/>
</dbReference>
<dbReference type="GO" id="GO:0005886">
    <property type="term" value="C:plasma membrane"/>
    <property type="evidence" value="ECO:0007669"/>
    <property type="project" value="TreeGrafter"/>
</dbReference>
<comment type="catalytic activity">
    <reaction evidence="18">
        <text>4 nitric oxide + O2 + 2 H2O = 4 nitrite + 4 H(+)</text>
        <dbReference type="Rhea" id="RHEA:78539"/>
        <dbReference type="ChEBI" id="CHEBI:15377"/>
        <dbReference type="ChEBI" id="CHEBI:15378"/>
        <dbReference type="ChEBI" id="CHEBI:15379"/>
        <dbReference type="ChEBI" id="CHEBI:16301"/>
        <dbReference type="ChEBI" id="CHEBI:16480"/>
    </reaction>
    <physiologicalReaction direction="left-to-right" evidence="18">
        <dbReference type="Rhea" id="RHEA:78540"/>
    </physiologicalReaction>
</comment>
<proteinExistence type="inferred from homology"/>
<dbReference type="EC" id="1.11.1.9" evidence="4"/>
<dbReference type="InterPro" id="IPR011706">
    <property type="entry name" value="Cu-oxidase_C"/>
</dbReference>
<evidence type="ECO:0000256" key="28">
    <source>
        <dbReference type="SAM" id="SignalP"/>
    </source>
</evidence>
<evidence type="ECO:0000256" key="22">
    <source>
        <dbReference type="ARBA" id="ARBA00072777"/>
    </source>
</evidence>
<feature type="transmembrane region" description="Helical" evidence="27">
    <location>
        <begin position="1101"/>
        <end position="1125"/>
    </location>
</feature>
<evidence type="ECO:0000313" key="31">
    <source>
        <dbReference type="EMBL" id="KFR12891.1"/>
    </source>
</evidence>
<dbReference type="GO" id="GO:0004322">
    <property type="term" value="F:ferroxidase activity"/>
    <property type="evidence" value="ECO:0007669"/>
    <property type="project" value="UniProtKB-EC"/>
</dbReference>
<keyword evidence="27" id="KW-0472">Membrane</keyword>
<evidence type="ECO:0000256" key="24">
    <source>
        <dbReference type="ARBA" id="ARBA00078105"/>
    </source>
</evidence>
<evidence type="ECO:0000256" key="15">
    <source>
        <dbReference type="ARBA" id="ARBA00038978"/>
    </source>
</evidence>
<evidence type="ECO:0000256" key="16">
    <source>
        <dbReference type="ARBA" id="ARBA00048092"/>
    </source>
</evidence>
<keyword evidence="8 28" id="KW-0732">Signal</keyword>
<evidence type="ECO:0000256" key="25">
    <source>
        <dbReference type="ARBA" id="ARBA00080685"/>
    </source>
</evidence>
<feature type="domain" description="Plastocyanin-like" evidence="29">
    <location>
        <begin position="959"/>
        <end position="1058"/>
    </location>
</feature>
<evidence type="ECO:0000256" key="19">
    <source>
        <dbReference type="ARBA" id="ARBA00052510"/>
    </source>
</evidence>
<evidence type="ECO:0000256" key="12">
    <source>
        <dbReference type="ARBA" id="ARBA00023180"/>
    </source>
</evidence>
<evidence type="ECO:0000256" key="7">
    <source>
        <dbReference type="ARBA" id="ARBA00022723"/>
    </source>
</evidence>
<keyword evidence="7" id="KW-0479">Metal-binding</keyword>
<keyword evidence="27" id="KW-0812">Transmembrane</keyword>
<comment type="catalytic activity">
    <reaction evidence="14">
        <text>2 glutathione + H2O2 = glutathione disulfide + 2 H2O</text>
        <dbReference type="Rhea" id="RHEA:16833"/>
        <dbReference type="ChEBI" id="CHEBI:15377"/>
        <dbReference type="ChEBI" id="CHEBI:16240"/>
        <dbReference type="ChEBI" id="CHEBI:57925"/>
        <dbReference type="ChEBI" id="CHEBI:58297"/>
        <dbReference type="EC" id="1.11.1.9"/>
    </reaction>
    <physiologicalReaction direction="left-to-right" evidence="14">
        <dbReference type="Rhea" id="RHEA:16834"/>
    </physiologicalReaction>
</comment>
<evidence type="ECO:0000256" key="20">
    <source>
        <dbReference type="ARBA" id="ARBA00057991"/>
    </source>
</evidence>
<keyword evidence="10" id="KW-0560">Oxidoreductase</keyword>
<evidence type="ECO:0000256" key="26">
    <source>
        <dbReference type="ARBA" id="ARBA00082571"/>
    </source>
</evidence>
<dbReference type="GO" id="GO:0005615">
    <property type="term" value="C:extracellular space"/>
    <property type="evidence" value="ECO:0007669"/>
    <property type="project" value="UniProtKB-ARBA"/>
</dbReference>
<dbReference type="EC" id="1.16.3.4" evidence="15"/>
<feature type="signal peptide" evidence="28">
    <location>
        <begin position="1"/>
        <end position="19"/>
    </location>
</feature>
<comment type="cofactor">
    <cofactor evidence="1">
        <name>Cu(2+)</name>
        <dbReference type="ChEBI" id="CHEBI:29036"/>
    </cofactor>
</comment>
<dbReference type="InterPro" id="IPR002355">
    <property type="entry name" value="Cu_oxidase_Cu_BS"/>
</dbReference>
<evidence type="ECO:0000259" key="30">
    <source>
        <dbReference type="Pfam" id="PF07732"/>
    </source>
</evidence>
<evidence type="ECO:0000313" key="32">
    <source>
        <dbReference type="Proteomes" id="UP000053605"/>
    </source>
</evidence>
<dbReference type="InterPro" id="IPR008972">
    <property type="entry name" value="Cupredoxin"/>
</dbReference>
<evidence type="ECO:0000256" key="11">
    <source>
        <dbReference type="ARBA" id="ARBA00023157"/>
    </source>
</evidence>
<dbReference type="EC" id="1.16.3.1" evidence="5"/>
<comment type="similarity">
    <text evidence="3">Belongs to the multicopper oxidase family.</text>
</comment>
<name>A0A091XI91_OPIHO</name>
<dbReference type="Proteomes" id="UP000053605">
    <property type="component" value="Unassembled WGS sequence"/>
</dbReference>
<dbReference type="FunFam" id="2.60.40.420:FF:000075">
    <property type="entry name" value="hephaestin isoform X2"/>
    <property type="match status" value="1"/>
</dbReference>
<evidence type="ECO:0000256" key="18">
    <source>
        <dbReference type="ARBA" id="ARBA00050279"/>
    </source>
</evidence>
<dbReference type="PANTHER" id="PTHR11709:SF221">
    <property type="entry name" value="HEPHAESTIN"/>
    <property type="match status" value="1"/>
</dbReference>
<comment type="catalytic activity">
    <reaction evidence="19">
        <text>4 Fe(2+) + O2 + 4 H(+) = 4 Fe(3+) + 2 H2O</text>
        <dbReference type="Rhea" id="RHEA:11148"/>
        <dbReference type="ChEBI" id="CHEBI:15377"/>
        <dbReference type="ChEBI" id="CHEBI:15378"/>
        <dbReference type="ChEBI" id="CHEBI:15379"/>
        <dbReference type="ChEBI" id="CHEBI:29033"/>
        <dbReference type="ChEBI" id="CHEBI:29034"/>
        <dbReference type="EC" id="1.16.3.1"/>
    </reaction>
    <physiologicalReaction direction="right-to-left" evidence="19">
        <dbReference type="Rhea" id="RHEA:11150"/>
    </physiologicalReaction>
</comment>
<evidence type="ECO:0000256" key="8">
    <source>
        <dbReference type="ARBA" id="ARBA00022729"/>
    </source>
</evidence>
<feature type="domain" description="Plastocyanin-like" evidence="30">
    <location>
        <begin position="96"/>
        <end position="202"/>
    </location>
</feature>
<dbReference type="FunFam" id="2.60.40.420:FF:000094">
    <property type="entry name" value="Hephaestin"/>
    <property type="match status" value="1"/>
</dbReference>
<gene>
    <name evidence="31" type="ORF">N306_01582</name>
</gene>
<evidence type="ECO:0000256" key="2">
    <source>
        <dbReference type="ARBA" id="ARBA00004613"/>
    </source>
</evidence>
<keyword evidence="9" id="KW-0677">Repeat</keyword>
<keyword evidence="12" id="KW-0325">Glycoprotein</keyword>
<dbReference type="InterPro" id="IPR045087">
    <property type="entry name" value="Cu-oxidase_fam"/>
</dbReference>
<comment type="subunit">
    <text evidence="21">Found in a complex with MPO and LTF; interacts directly with MPO and LTF, which allows Fe(3+) incorporation into LTF, activation of CP ferroxidase activity and protection of CP antioxidant properties by MPO.</text>
</comment>
<dbReference type="InterPro" id="IPR033138">
    <property type="entry name" value="Cu_oxidase_CS"/>
</dbReference>
<evidence type="ECO:0000256" key="21">
    <source>
        <dbReference type="ARBA" id="ARBA00062165"/>
    </source>
</evidence>
<evidence type="ECO:0000256" key="4">
    <source>
        <dbReference type="ARBA" id="ARBA00012310"/>
    </source>
</evidence>
<dbReference type="PROSITE" id="PS00079">
    <property type="entry name" value="MULTICOPPER_OXIDASE1"/>
    <property type="match status" value="2"/>
</dbReference>
<keyword evidence="32" id="KW-1185">Reference proteome</keyword>
<dbReference type="EC" id="1.11.1.27" evidence="13"/>
<feature type="non-terminal residue" evidence="31">
    <location>
        <position position="1150"/>
    </location>
</feature>
<feature type="domain" description="Plastocyanin-like" evidence="30">
    <location>
        <begin position="803"/>
        <end position="863"/>
    </location>
</feature>
<dbReference type="CDD" id="cd11021">
    <property type="entry name" value="CuRO_2_ceruloplasmin"/>
    <property type="match status" value="1"/>
</dbReference>
<comment type="catalytic activity">
    <reaction evidence="16">
        <text>4 Cu(+) + O2 + 4 H(+) = 4 Cu(2+) + 2 H2O</text>
        <dbReference type="Rhea" id="RHEA:30083"/>
        <dbReference type="ChEBI" id="CHEBI:15377"/>
        <dbReference type="ChEBI" id="CHEBI:15378"/>
        <dbReference type="ChEBI" id="CHEBI:15379"/>
        <dbReference type="ChEBI" id="CHEBI:29036"/>
        <dbReference type="ChEBI" id="CHEBI:49552"/>
        <dbReference type="EC" id="1.16.3.4"/>
    </reaction>
    <physiologicalReaction direction="left-to-right" evidence="16">
        <dbReference type="Rhea" id="RHEA:30084"/>
    </physiologicalReaction>
</comment>
<evidence type="ECO:0000256" key="1">
    <source>
        <dbReference type="ARBA" id="ARBA00001973"/>
    </source>
</evidence>
<feature type="domain" description="Plastocyanin-like" evidence="30">
    <location>
        <begin position="452"/>
        <end position="554"/>
    </location>
</feature>
<keyword evidence="11" id="KW-1015">Disulfide bond</keyword>
<comment type="catalytic activity">
    <reaction evidence="17">
        <text>a hydroperoxide + 2 glutathione = an alcohol + glutathione disulfide + H2O</text>
        <dbReference type="Rhea" id="RHEA:62632"/>
        <dbReference type="ChEBI" id="CHEBI:15377"/>
        <dbReference type="ChEBI" id="CHEBI:30879"/>
        <dbReference type="ChEBI" id="CHEBI:35924"/>
        <dbReference type="ChEBI" id="CHEBI:57925"/>
        <dbReference type="ChEBI" id="CHEBI:58297"/>
        <dbReference type="EC" id="1.11.1.27"/>
    </reaction>
    <physiologicalReaction direction="left-to-right" evidence="17">
        <dbReference type="Rhea" id="RHEA:62633"/>
    </physiologicalReaction>
</comment>
<dbReference type="PhylomeDB" id="A0A091XI91"/>
<dbReference type="GO" id="GO:0005507">
    <property type="term" value="F:copper ion binding"/>
    <property type="evidence" value="ECO:0007669"/>
    <property type="project" value="InterPro"/>
</dbReference>
<comment type="subcellular location">
    <subcellularLocation>
        <location evidence="2">Secreted</location>
    </subcellularLocation>
</comment>
<evidence type="ECO:0000259" key="29">
    <source>
        <dbReference type="Pfam" id="PF07731"/>
    </source>
</evidence>
<evidence type="ECO:0000256" key="14">
    <source>
        <dbReference type="ARBA" id="ARBA00036108"/>
    </source>
</evidence>
<reference evidence="31 32" key="1">
    <citation type="submission" date="2014-04" db="EMBL/GenBank/DDBJ databases">
        <title>Genome evolution of avian class.</title>
        <authorList>
            <person name="Zhang G."/>
            <person name="Li C."/>
        </authorList>
    </citation>
    <scope>NUCLEOTIDE SEQUENCE [LARGE SCALE GENOMIC DNA]</scope>
    <source>
        <strain evidence="31">BGI_N306</strain>
    </source>
</reference>
<accession>A0A091XI91</accession>
<dbReference type="Gene3D" id="2.60.40.420">
    <property type="entry name" value="Cupredoxins - blue copper proteins"/>
    <property type="match status" value="3"/>
</dbReference>
<evidence type="ECO:0000256" key="5">
    <source>
        <dbReference type="ARBA" id="ARBA00013107"/>
    </source>
</evidence>
<evidence type="ECO:0000256" key="17">
    <source>
        <dbReference type="ARBA" id="ARBA00050220"/>
    </source>
</evidence>
<dbReference type="AlphaFoldDB" id="A0A091XI91"/>
<evidence type="ECO:0000256" key="6">
    <source>
        <dbReference type="ARBA" id="ARBA00022525"/>
    </source>
</evidence>
<evidence type="ECO:0000256" key="27">
    <source>
        <dbReference type="SAM" id="Phobius"/>
    </source>
</evidence>
<dbReference type="SUPFAM" id="SSF49503">
    <property type="entry name" value="Cupredoxins"/>
    <property type="match status" value="6"/>
</dbReference>
<evidence type="ECO:0000256" key="9">
    <source>
        <dbReference type="ARBA" id="ARBA00022737"/>
    </source>
</evidence>
<dbReference type="GO" id="GO:0004602">
    <property type="term" value="F:glutathione peroxidase activity"/>
    <property type="evidence" value="ECO:0007669"/>
    <property type="project" value="UniProtKB-EC"/>
</dbReference>
<comment type="function">
    <text evidence="20">Multifunctional blue, copper-binding (6-7 atoms per molecule) glycoprotein. It has ferroxidase activity oxidizing Fe(2+) to Fe(3+) without releasing radical oxygen species. It is involved in iron transport across the cell membrane. Copper ions provide a large number of enzymatic activites. Oxidizes highly toxic ferrous ions to the ferric state for further incorporation onto apo-transferrins, catalyzes Cu(+) oxidation and promotes the oxidation of biogenic amines such as norepinephrin and serotonin. Provides Cu(2+) ions for the ascorbate-mediated deaminase degradation of the heparan sulfate chains of GPC1. Has glutathione peroxidase-like activity, can remove both hydrogen peroxide and lipid hydroperoxide in the presence of thiols. Also shows NO-oxidase and NO2 synthase activities that determine endocrine NO homeostasis.</text>
</comment>
<evidence type="ECO:0000256" key="13">
    <source>
        <dbReference type="ARBA" id="ARBA00026115"/>
    </source>
</evidence>